<accession>A0A8S5M700</accession>
<feature type="transmembrane region" description="Helical" evidence="2">
    <location>
        <begin position="12"/>
        <end position="42"/>
    </location>
</feature>
<dbReference type="EMBL" id="BK014838">
    <property type="protein sequence ID" value="DAD78006.1"/>
    <property type="molecule type" value="Genomic_DNA"/>
</dbReference>
<evidence type="ECO:0000256" key="2">
    <source>
        <dbReference type="SAM" id="Phobius"/>
    </source>
</evidence>
<name>A0A8S5M700_9CAUD</name>
<evidence type="ECO:0000256" key="1">
    <source>
        <dbReference type="SAM" id="MobiDB-lite"/>
    </source>
</evidence>
<feature type="region of interest" description="Disordered" evidence="1">
    <location>
        <begin position="180"/>
        <end position="199"/>
    </location>
</feature>
<keyword evidence="2" id="KW-1133">Transmembrane helix</keyword>
<sequence length="408" mass="44966">MRKEIVKFVTGTLVNVLMSIVILACLGIPNAGFWGLIVGVVLPMALGKFLPKGAALEGVYTEVWTGELVKQLRGGMTASFLDGVSDYSAAVNNEVVHLVDVGGDPDVLINNTTYPIAAQELEDGDIALGLDKFQTKKTPVSDDQLFAISYDKMGSVIERHGDAITIAKFKKAAHALAPNSNTAKTPVVPTSGEDDNGRKKCTRKDIIALKRKLDALQVPTAGRRLVLCSDHVNDLLEDDQKFRDQYYNYTTGKIANMYGFEVYEFENCPYFTKEGTKVPFKNSPSGTDHQASFCFYTKRVFRAQGSTKMYYRDAQTNPDYQQNEVNFRHYYIVLPKKMEAIGAIYSYDGSTAQTSDQEGTADKNWAETRREAEADEMAMAMSDGGEKGVSGLEEKLQEDPAAGEELEA</sequence>
<evidence type="ECO:0000313" key="3">
    <source>
        <dbReference type="EMBL" id="DAD78006.1"/>
    </source>
</evidence>
<feature type="compositionally biased region" description="Basic and acidic residues" evidence="1">
    <location>
        <begin position="360"/>
        <end position="372"/>
    </location>
</feature>
<proteinExistence type="predicted"/>
<keyword evidence="2" id="KW-0812">Transmembrane</keyword>
<reference evidence="3" key="1">
    <citation type="journal article" date="2021" name="Proc. Natl. Acad. Sci. U.S.A.">
        <title>A Catalog of Tens of Thousands of Viruses from Human Metagenomes Reveals Hidden Associations with Chronic Diseases.</title>
        <authorList>
            <person name="Tisza M.J."/>
            <person name="Buck C.B."/>
        </authorList>
    </citation>
    <scope>NUCLEOTIDE SEQUENCE</scope>
    <source>
        <strain evidence="3">CtAbS6</strain>
    </source>
</reference>
<dbReference type="PROSITE" id="PS51257">
    <property type="entry name" value="PROKAR_LIPOPROTEIN"/>
    <property type="match status" value="1"/>
</dbReference>
<protein>
    <submittedName>
        <fullName evidence="3">Major capsid protein</fullName>
    </submittedName>
</protein>
<organism evidence="3">
    <name type="scientific">Myoviridae sp. ctAbS6</name>
    <dbReference type="NCBI Taxonomy" id="2826628"/>
    <lineage>
        <taxon>Viruses</taxon>
        <taxon>Duplodnaviria</taxon>
        <taxon>Heunggongvirae</taxon>
        <taxon>Uroviricota</taxon>
        <taxon>Caudoviricetes</taxon>
    </lineage>
</organism>
<keyword evidence="2" id="KW-0472">Membrane</keyword>
<feature type="region of interest" description="Disordered" evidence="1">
    <location>
        <begin position="351"/>
        <end position="408"/>
    </location>
</feature>